<accession>A0AAV4W906</accession>
<feature type="region of interest" description="Disordered" evidence="1">
    <location>
        <begin position="1"/>
        <end position="22"/>
    </location>
</feature>
<organism evidence="2 3">
    <name type="scientific">Caerostris extrusa</name>
    <name type="common">Bark spider</name>
    <name type="synonym">Caerostris bankana</name>
    <dbReference type="NCBI Taxonomy" id="172846"/>
    <lineage>
        <taxon>Eukaryota</taxon>
        <taxon>Metazoa</taxon>
        <taxon>Ecdysozoa</taxon>
        <taxon>Arthropoda</taxon>
        <taxon>Chelicerata</taxon>
        <taxon>Arachnida</taxon>
        <taxon>Araneae</taxon>
        <taxon>Araneomorphae</taxon>
        <taxon>Entelegynae</taxon>
        <taxon>Araneoidea</taxon>
        <taxon>Araneidae</taxon>
        <taxon>Caerostris</taxon>
    </lineage>
</organism>
<comment type="caution">
    <text evidence="2">The sequence shown here is derived from an EMBL/GenBank/DDBJ whole genome shotgun (WGS) entry which is preliminary data.</text>
</comment>
<protein>
    <submittedName>
        <fullName evidence="2">Uncharacterized protein</fullName>
    </submittedName>
</protein>
<keyword evidence="3" id="KW-1185">Reference proteome</keyword>
<dbReference type="EMBL" id="BPLR01015750">
    <property type="protein sequence ID" value="GIY78359.1"/>
    <property type="molecule type" value="Genomic_DNA"/>
</dbReference>
<evidence type="ECO:0000313" key="3">
    <source>
        <dbReference type="Proteomes" id="UP001054945"/>
    </source>
</evidence>
<proteinExistence type="predicted"/>
<name>A0AAV4W906_CAEEX</name>
<evidence type="ECO:0000256" key="1">
    <source>
        <dbReference type="SAM" id="MobiDB-lite"/>
    </source>
</evidence>
<dbReference type="Proteomes" id="UP001054945">
    <property type="component" value="Unassembled WGS sequence"/>
</dbReference>
<reference evidence="2 3" key="1">
    <citation type="submission" date="2021-06" db="EMBL/GenBank/DDBJ databases">
        <title>Caerostris extrusa draft genome.</title>
        <authorList>
            <person name="Kono N."/>
            <person name="Arakawa K."/>
        </authorList>
    </citation>
    <scope>NUCLEOTIDE SEQUENCE [LARGE SCALE GENOMIC DNA]</scope>
</reference>
<gene>
    <name evidence="2" type="ORF">CEXT_386411</name>
</gene>
<evidence type="ECO:0000313" key="2">
    <source>
        <dbReference type="EMBL" id="GIY78359.1"/>
    </source>
</evidence>
<sequence length="69" mass="7578">MSSPAQRISVPSPKQALSKPFGRGIFYPDSAQGTRNGLMAQSAGRMSCQKRYFSALLRSEFPSHVAKPY</sequence>
<dbReference type="AlphaFoldDB" id="A0AAV4W906"/>